<feature type="region of interest" description="Disordered" evidence="1">
    <location>
        <begin position="1411"/>
        <end position="1450"/>
    </location>
</feature>
<feature type="region of interest" description="Disordered" evidence="1">
    <location>
        <begin position="1477"/>
        <end position="1625"/>
    </location>
</feature>
<feature type="compositionally biased region" description="Gly residues" evidence="1">
    <location>
        <begin position="1494"/>
        <end position="1505"/>
    </location>
</feature>
<feature type="compositionally biased region" description="Basic and acidic residues" evidence="1">
    <location>
        <begin position="9"/>
        <end position="48"/>
    </location>
</feature>
<sequence length="1666" mass="181279">MNPRTPTPRPERQNRGRPERQDRERPPERRTRDEPDNLRRNDRADRPRSHAPITHPPRASRRETAHRRPSPAVPRQRPSRLRRLVQRLRGENRNDRSGAVQKSPSPARRGSQQRRSGRDLARRILTALRRQPRDPRPNTDIERSSLLLQTAPPPASDPPRATNPNTLDGFDTIGNHPAFRNGGPGGAQPGTRPVGRPVRPSGGQGGTQPTEKPVRPSDGPGGAQPTDRPVGPSGGQDGTQPVDRPVGPSSGHNGPAPSVHSQQSRLSRPSGIPRPVAQSPGASTAGSQYPARHHTSRPGSVRAPSAAGSRAGSLGNPSRSAVPGPANPQPARDRQRSVPENPSGRSPLPPSPGPSHRSRRSQPPSGPGNAGSSQPSGSGRGGASSRGQLQLHLAIFPRDYFDVSTELVEPRLSVRGRSLDLGSGHTSSTSGANKLESGWLCPSEKQDDGPPQWFLERRSKGSFSTFGNGAGLTNEVSLLRSKRPMVDSSRGRVKCCRGHKLCVKCLPHATNEEFLRYLLGKNAVWNRKKADNNRLNVFSFTGQSARDDGGEVGNDTRQSRGDDGALSRTVTANSPAPLDGAPGTTTQRSSSERRASSTEESVSVQDALDAPLDGDFDAEDTTPNLDDTGGPQPSPQQESAVQQAATPASSISSALTGPPSPSLPLRRSSSTSLSDSPRDCNPNDDLPPTYSASSSDTLVEAGSRRRSKSDINFPSPSRRLRDPTLRSGPPLTPLTPIVTNPQPAGAGQRVSFRAETEHREFLFDEPPEEVRDPSQPISPSSTTSSPRRGVLKRTSSSGSSRSSDSSTETVKPNKETGKEPSDKMHRSSMHFGNKGTGQEANPRVEATGEADKQRKDVTKGDSRSEQLHSPPSLPPRNSVSGIGSSSAEGLEFDDKECEMLDELFFTAIRRAEIVRFLSDDEVETPDRAQSEDELWLDAITRTELAGYLDSSDEEDPDRPESEDERAEREAARDSALRMMQKSSAFLREEEVEGSDTELNERLFGARRAKTALNVGGTTQTDEANRKWRQTTGQSEDSNEDYTSASSSPNSDPGDAKLPSFPSGSRPSRESAANPFDDAFSEDSDEPFPTPEASDHGSASGDERPAFPDQTAIPDPDSALLQRKDYWGTGKPQDGDDDPEELYTTPEQEEARRKERMERDTVTQDADTSNWKQDNWGLGMDGANDEDEELPTTLEDEAHRRALREARDGKRRATVEDDIAADASQDSSTSADPLSTTAAEPAVGTTATSTESSHVVDQQILPGTTIVKGPVTASEATSTAGSTSTTPFDFGFDEKSDDGFAPVYAAEERSPRHLGLWSTDIPSESKLKQLRAHIQKTAREVGDIPEGVVDFLMRQMRDPWTRSEYQKMTKMRLAEKLRTFRSIPPKPKPIQENFRDNPDLSLHMMRPVMDLTAGTSHPATPDQAQSIAVASRSSGQKESPQVDVDDPDPSPKIADWMLDWSIHRLKDRVWTRRAERFTAATERDHNQEQATMAKGGDGVKSTGKGGEPAREMRKTEGRKSRGIIEWVAKSIAAREEKERKKSQGDTVSPRSSVPDSGLPPLPPELRMTPIKTPAGKPALFSDPFRKKSGQSEGASKSTDQGDGTGESDGEAHAGSSDDAREVFWTPDQTFHVPTRLMCSTLKMWESRVLPMWSTLRMCQRKSRRSPK</sequence>
<dbReference type="RefSeq" id="XP_066660065.1">
    <property type="nucleotide sequence ID" value="XM_066798848.1"/>
</dbReference>
<reference evidence="2 3" key="1">
    <citation type="submission" date="2024-04" db="EMBL/GenBank/DDBJ databases">
        <title>Phyllosticta paracitricarpa is synonymous to the EU quarantine fungus P. citricarpa based on phylogenomic analyses.</title>
        <authorList>
            <consortium name="Lawrence Berkeley National Laboratory"/>
            <person name="Van ingen-buijs V.A."/>
            <person name="Van westerhoven A.C."/>
            <person name="Haridas S."/>
            <person name="Skiadas P."/>
            <person name="Martin F."/>
            <person name="Groenewald J.Z."/>
            <person name="Crous P.W."/>
            <person name="Seidl M.F."/>
        </authorList>
    </citation>
    <scope>NUCLEOTIDE SEQUENCE [LARGE SCALE GENOMIC DNA]</scope>
    <source>
        <strain evidence="2 3">CPC 17464</strain>
    </source>
</reference>
<feature type="compositionally biased region" description="Polar residues" evidence="1">
    <location>
        <begin position="1162"/>
        <end position="1172"/>
    </location>
</feature>
<dbReference type="GeneID" id="92031754"/>
<evidence type="ECO:0000256" key="1">
    <source>
        <dbReference type="SAM" id="MobiDB-lite"/>
    </source>
</evidence>
<comment type="caution">
    <text evidence="2">The sequence shown here is derived from an EMBL/GenBank/DDBJ whole genome shotgun (WGS) entry which is preliminary data.</text>
</comment>
<feature type="compositionally biased region" description="Basic and acidic residues" evidence="1">
    <location>
        <begin position="1148"/>
        <end position="1161"/>
    </location>
</feature>
<feature type="region of interest" description="Disordered" evidence="1">
    <location>
        <begin position="417"/>
        <end position="448"/>
    </location>
</feature>
<feature type="region of interest" description="Disordered" evidence="1">
    <location>
        <begin position="1"/>
        <end position="386"/>
    </location>
</feature>
<feature type="compositionally biased region" description="Low complexity" evidence="1">
    <location>
        <begin position="795"/>
        <end position="806"/>
    </location>
</feature>
<dbReference type="EMBL" id="JBBPEH010000001">
    <property type="protein sequence ID" value="KAK7544830.1"/>
    <property type="molecule type" value="Genomic_DNA"/>
</dbReference>
<feature type="region of interest" description="Disordered" evidence="1">
    <location>
        <begin position="945"/>
        <end position="1291"/>
    </location>
</feature>
<feature type="region of interest" description="Disordered" evidence="1">
    <location>
        <begin position="541"/>
        <end position="893"/>
    </location>
</feature>
<proteinExistence type="predicted"/>
<feature type="compositionally biased region" description="Polar residues" evidence="1">
    <location>
        <begin position="1412"/>
        <end position="1437"/>
    </location>
</feature>
<feature type="compositionally biased region" description="Basic and acidic residues" evidence="1">
    <location>
        <begin position="1477"/>
        <end position="1486"/>
    </location>
</feature>
<evidence type="ECO:0000313" key="3">
    <source>
        <dbReference type="Proteomes" id="UP001360953"/>
    </source>
</evidence>
<feature type="compositionally biased region" description="Basic and acidic residues" evidence="1">
    <location>
        <begin position="752"/>
        <end position="772"/>
    </location>
</feature>
<feature type="compositionally biased region" description="Basic and acidic residues" evidence="1">
    <location>
        <begin position="1608"/>
        <end position="1620"/>
    </location>
</feature>
<feature type="compositionally biased region" description="Low complexity" evidence="1">
    <location>
        <begin position="1220"/>
        <end position="1231"/>
    </location>
</feature>
<evidence type="ECO:0000313" key="2">
    <source>
        <dbReference type="EMBL" id="KAK7544830.1"/>
    </source>
</evidence>
<gene>
    <name evidence="2" type="ORF">J3D65DRAFT_610921</name>
</gene>
<feature type="compositionally biased region" description="Low complexity" evidence="1">
    <location>
        <begin position="298"/>
        <end position="315"/>
    </location>
</feature>
<feature type="compositionally biased region" description="Low complexity" evidence="1">
    <location>
        <begin position="652"/>
        <end position="675"/>
    </location>
</feature>
<feature type="compositionally biased region" description="Acidic residues" evidence="1">
    <location>
        <begin position="950"/>
        <end position="964"/>
    </location>
</feature>
<feature type="compositionally biased region" description="Basic residues" evidence="1">
    <location>
        <begin position="77"/>
        <end position="86"/>
    </location>
</feature>
<keyword evidence="3" id="KW-1185">Reference proteome</keyword>
<feature type="compositionally biased region" description="Basic and acidic residues" evidence="1">
    <location>
        <begin position="811"/>
        <end position="825"/>
    </location>
</feature>
<feature type="compositionally biased region" description="Basic and acidic residues" evidence="1">
    <location>
        <begin position="965"/>
        <end position="975"/>
    </location>
</feature>
<feature type="compositionally biased region" description="Polar residues" evidence="1">
    <location>
        <begin position="875"/>
        <end position="887"/>
    </location>
</feature>
<feature type="compositionally biased region" description="Basic and acidic residues" evidence="1">
    <location>
        <begin position="1506"/>
        <end position="1518"/>
    </location>
</feature>
<feature type="compositionally biased region" description="Low complexity" evidence="1">
    <location>
        <begin position="189"/>
        <end position="201"/>
    </location>
</feature>
<accession>A0ABR1MDF3</accession>
<feature type="compositionally biased region" description="Basic and acidic residues" evidence="1">
    <location>
        <begin position="849"/>
        <end position="866"/>
    </location>
</feature>
<feature type="compositionally biased region" description="Low complexity" evidence="1">
    <location>
        <begin position="1271"/>
        <end position="1285"/>
    </location>
</feature>
<feature type="compositionally biased region" description="Basic and acidic residues" evidence="1">
    <location>
        <begin position="131"/>
        <end position="143"/>
    </location>
</feature>
<protein>
    <submittedName>
        <fullName evidence="2">Uncharacterized protein</fullName>
    </submittedName>
</protein>
<feature type="compositionally biased region" description="Polar residues" evidence="1">
    <location>
        <begin position="1029"/>
        <end position="1050"/>
    </location>
</feature>
<feature type="compositionally biased region" description="Basic and acidic residues" evidence="1">
    <location>
        <begin position="1531"/>
        <end position="1542"/>
    </location>
</feature>
<name>A0ABR1MDF3_9PEZI</name>
<feature type="compositionally biased region" description="Low complexity" evidence="1">
    <location>
        <begin position="773"/>
        <end position="786"/>
    </location>
</feature>
<feature type="compositionally biased region" description="Polar residues" evidence="1">
    <location>
        <begin position="1589"/>
        <end position="1600"/>
    </location>
</feature>
<dbReference type="Proteomes" id="UP001360953">
    <property type="component" value="Unassembled WGS sequence"/>
</dbReference>
<organism evidence="2 3">
    <name type="scientific">Phyllosticta citribraziliensis</name>
    <dbReference type="NCBI Taxonomy" id="989973"/>
    <lineage>
        <taxon>Eukaryota</taxon>
        <taxon>Fungi</taxon>
        <taxon>Dikarya</taxon>
        <taxon>Ascomycota</taxon>
        <taxon>Pezizomycotina</taxon>
        <taxon>Dothideomycetes</taxon>
        <taxon>Dothideomycetes incertae sedis</taxon>
        <taxon>Botryosphaeriales</taxon>
        <taxon>Phyllostictaceae</taxon>
        <taxon>Phyllosticta</taxon>
    </lineage>
</organism>
<feature type="compositionally biased region" description="Polar residues" evidence="1">
    <location>
        <begin position="635"/>
        <end position="651"/>
    </location>
</feature>
<feature type="compositionally biased region" description="Basic and acidic residues" evidence="1">
    <location>
        <begin position="1195"/>
        <end position="1214"/>
    </location>
</feature>
<feature type="compositionally biased region" description="Polar residues" evidence="1">
    <location>
        <begin position="1543"/>
        <end position="1553"/>
    </location>
</feature>
<feature type="compositionally biased region" description="Polar residues" evidence="1">
    <location>
        <begin position="1244"/>
        <end position="1255"/>
    </location>
</feature>